<dbReference type="InterPro" id="IPR004158">
    <property type="entry name" value="DUF247_pln"/>
</dbReference>
<keyword evidence="3" id="KW-1185">Reference proteome</keyword>
<evidence type="ECO:0000313" key="3">
    <source>
        <dbReference type="Proteomes" id="UP001168098"/>
    </source>
</evidence>
<accession>A0AA39DG04</accession>
<evidence type="ECO:0000256" key="1">
    <source>
        <dbReference type="SAM" id="MobiDB-lite"/>
    </source>
</evidence>
<evidence type="ECO:0000313" key="2">
    <source>
        <dbReference type="EMBL" id="KAJ9682631.1"/>
    </source>
</evidence>
<sequence>MEEQQEKRNIGEKEGCQPSRNSGQTSPKPKELRIDTVEMNPTVKNWNRLSMANDTKGSLDAEGDLGFQEIIQTEGNFIGSLPPWQAPPLPGEMIKPLCAEKFVADSKQDIEALYTKIESNIESVRKCYDSRPTNRYDDEALTWMMLLDGLFLLQFIRSRVHPLTVDMSNVLRNRQINFVVHRVQKICRVVSALMPVATSSIPNT</sequence>
<dbReference type="EMBL" id="JARBHA010000014">
    <property type="protein sequence ID" value="KAJ9682631.1"/>
    <property type="molecule type" value="Genomic_DNA"/>
</dbReference>
<reference evidence="2 3" key="1">
    <citation type="journal article" date="2023" name="BMC Biotechnol.">
        <title>Vitis rotundifolia cv Carlos genome sequencing.</title>
        <authorList>
            <person name="Huff M."/>
            <person name="Hulse-Kemp A."/>
            <person name="Scheffler B."/>
            <person name="Youngblood R."/>
            <person name="Simpson S."/>
            <person name="Babiker E."/>
            <person name="Staton M."/>
        </authorList>
    </citation>
    <scope>NUCLEOTIDE SEQUENCE [LARGE SCALE GENOMIC DNA]</scope>
    <source>
        <tissue evidence="2">Leaf</tissue>
    </source>
</reference>
<dbReference type="AlphaFoldDB" id="A0AA39DG04"/>
<dbReference type="Proteomes" id="UP001168098">
    <property type="component" value="Unassembled WGS sequence"/>
</dbReference>
<name>A0AA39DG04_VITRO</name>
<feature type="region of interest" description="Disordered" evidence="1">
    <location>
        <begin position="1"/>
        <end position="32"/>
    </location>
</feature>
<comment type="caution">
    <text evidence="2">The sequence shown here is derived from an EMBL/GenBank/DDBJ whole genome shotgun (WGS) entry which is preliminary data.</text>
</comment>
<proteinExistence type="predicted"/>
<feature type="compositionally biased region" description="Basic and acidic residues" evidence="1">
    <location>
        <begin position="1"/>
        <end position="15"/>
    </location>
</feature>
<protein>
    <submittedName>
        <fullName evidence="2">Uncharacterized protein</fullName>
    </submittedName>
</protein>
<feature type="compositionally biased region" description="Polar residues" evidence="1">
    <location>
        <begin position="18"/>
        <end position="27"/>
    </location>
</feature>
<gene>
    <name evidence="2" type="ORF">PVL29_018536</name>
</gene>
<dbReference type="Pfam" id="PF03140">
    <property type="entry name" value="DUF247"/>
    <property type="match status" value="1"/>
</dbReference>
<organism evidence="2 3">
    <name type="scientific">Vitis rotundifolia</name>
    <name type="common">Muscadine grape</name>
    <dbReference type="NCBI Taxonomy" id="103349"/>
    <lineage>
        <taxon>Eukaryota</taxon>
        <taxon>Viridiplantae</taxon>
        <taxon>Streptophyta</taxon>
        <taxon>Embryophyta</taxon>
        <taxon>Tracheophyta</taxon>
        <taxon>Spermatophyta</taxon>
        <taxon>Magnoliopsida</taxon>
        <taxon>eudicotyledons</taxon>
        <taxon>Gunneridae</taxon>
        <taxon>Pentapetalae</taxon>
        <taxon>rosids</taxon>
        <taxon>Vitales</taxon>
        <taxon>Vitaceae</taxon>
        <taxon>Viteae</taxon>
        <taxon>Vitis</taxon>
    </lineage>
</organism>